<sequence>MALQQPPLRSLPQLFAILPVELVRIVISHHPNVANRALHLCGRWRDIVLQMDICLLSCGTHKLQSTEPFWLIMRRMKCTRHTYQSLVVHLDFHRVLRGQPAENIELFWRTLPAFLANCTNLALFFDTDHVSQLFPILDGLSAPKLDHLTVQYFLPGDGIGQTFESLPRLPDGSAASLSRYRSLTLRNVRLPLHVGPNLASTINLNLSHSTLPPASPWSTPLLLLPHLTALSLTGPENIPTTPFPMDASAIADLNEIVSNLYTLTIAPQMVAHLFARIPTIERLPRLVVATSRSPLDLCASIARLLLRDLSRHDQPIRVSVLAQDGFFFFTFNVSPPDVDDEIPQYYYRHITLPNQCIHDAAFWDDVYQQGPPPPSHTQPPPLPSFLTCDLSTLKFAWSTMPLHDDFSGLILYTLPVEPGPTDHALLARFPDVPRSRSLPRFPWLAFVGSDARADFDVDFGHLCRFIAQLVDSSVLDTVTVTFPPKFFRHVLAADGSKMFHVHQSAPHRFFELDRHSLKRPTITVYVPSSPVPILL</sequence>
<accession>A0A166NEQ6</accession>
<dbReference type="AlphaFoldDB" id="A0A166NEQ6"/>
<dbReference type="Proteomes" id="UP000077266">
    <property type="component" value="Unassembled WGS sequence"/>
</dbReference>
<dbReference type="EMBL" id="KV426685">
    <property type="protein sequence ID" value="KZV79078.1"/>
    <property type="molecule type" value="Genomic_DNA"/>
</dbReference>
<protein>
    <submittedName>
        <fullName evidence="1">Uncharacterized protein</fullName>
    </submittedName>
</protein>
<organism evidence="1 2">
    <name type="scientific">Exidia glandulosa HHB12029</name>
    <dbReference type="NCBI Taxonomy" id="1314781"/>
    <lineage>
        <taxon>Eukaryota</taxon>
        <taxon>Fungi</taxon>
        <taxon>Dikarya</taxon>
        <taxon>Basidiomycota</taxon>
        <taxon>Agaricomycotina</taxon>
        <taxon>Agaricomycetes</taxon>
        <taxon>Auriculariales</taxon>
        <taxon>Exidiaceae</taxon>
        <taxon>Exidia</taxon>
    </lineage>
</organism>
<reference evidence="1 2" key="1">
    <citation type="journal article" date="2016" name="Mol. Biol. Evol.">
        <title>Comparative Genomics of Early-Diverging Mushroom-Forming Fungi Provides Insights into the Origins of Lignocellulose Decay Capabilities.</title>
        <authorList>
            <person name="Nagy L.G."/>
            <person name="Riley R."/>
            <person name="Tritt A."/>
            <person name="Adam C."/>
            <person name="Daum C."/>
            <person name="Floudas D."/>
            <person name="Sun H."/>
            <person name="Yadav J.S."/>
            <person name="Pangilinan J."/>
            <person name="Larsson K.H."/>
            <person name="Matsuura K."/>
            <person name="Barry K."/>
            <person name="Labutti K."/>
            <person name="Kuo R."/>
            <person name="Ohm R.A."/>
            <person name="Bhattacharya S.S."/>
            <person name="Shirouzu T."/>
            <person name="Yoshinaga Y."/>
            <person name="Martin F.M."/>
            <person name="Grigoriev I.V."/>
            <person name="Hibbett D.S."/>
        </authorList>
    </citation>
    <scope>NUCLEOTIDE SEQUENCE [LARGE SCALE GENOMIC DNA]</scope>
    <source>
        <strain evidence="1 2">HHB12029</strain>
    </source>
</reference>
<proteinExistence type="predicted"/>
<evidence type="ECO:0000313" key="2">
    <source>
        <dbReference type="Proteomes" id="UP000077266"/>
    </source>
</evidence>
<gene>
    <name evidence="1" type="ORF">EXIGLDRAFT_782828</name>
</gene>
<name>A0A166NEQ6_EXIGL</name>
<evidence type="ECO:0000313" key="1">
    <source>
        <dbReference type="EMBL" id="KZV79078.1"/>
    </source>
</evidence>
<keyword evidence="2" id="KW-1185">Reference proteome</keyword>
<dbReference type="InParanoid" id="A0A166NEQ6"/>